<protein>
    <recommendedName>
        <fullName evidence="16">Cytochrome P450 4C1</fullName>
    </recommendedName>
</protein>
<comment type="subcellular location">
    <subcellularLocation>
        <location evidence="3">Endoplasmic reticulum membrane</location>
    </subcellularLocation>
    <subcellularLocation>
        <location evidence="2">Microsome membrane</location>
    </subcellularLocation>
</comment>
<dbReference type="InterPro" id="IPR050196">
    <property type="entry name" value="Cytochrome_P450_Monoox"/>
</dbReference>
<evidence type="ECO:0000256" key="1">
    <source>
        <dbReference type="ARBA" id="ARBA00001971"/>
    </source>
</evidence>
<keyword evidence="9" id="KW-0560">Oxidoreductase</keyword>
<evidence type="ECO:0000256" key="9">
    <source>
        <dbReference type="ARBA" id="ARBA00023002"/>
    </source>
</evidence>
<evidence type="ECO:0000256" key="11">
    <source>
        <dbReference type="ARBA" id="ARBA00023033"/>
    </source>
</evidence>
<dbReference type="PRINTS" id="PR00385">
    <property type="entry name" value="P450"/>
</dbReference>
<organism evidence="14 15">
    <name type="scientific">Orchesella dallaii</name>
    <dbReference type="NCBI Taxonomy" id="48710"/>
    <lineage>
        <taxon>Eukaryota</taxon>
        <taxon>Metazoa</taxon>
        <taxon>Ecdysozoa</taxon>
        <taxon>Arthropoda</taxon>
        <taxon>Hexapoda</taxon>
        <taxon>Collembola</taxon>
        <taxon>Entomobryomorpha</taxon>
        <taxon>Entomobryoidea</taxon>
        <taxon>Orchesellidae</taxon>
        <taxon>Orchesellinae</taxon>
        <taxon>Orchesella</taxon>
    </lineage>
</organism>
<proteinExistence type="inferred from homology"/>
<dbReference type="Gene3D" id="1.10.630.10">
    <property type="entry name" value="Cytochrome P450"/>
    <property type="match status" value="1"/>
</dbReference>
<dbReference type="PRINTS" id="PR00463">
    <property type="entry name" value="EP450I"/>
</dbReference>
<evidence type="ECO:0000256" key="12">
    <source>
        <dbReference type="ARBA" id="ARBA00023136"/>
    </source>
</evidence>
<reference evidence="14 15" key="1">
    <citation type="submission" date="2024-08" db="EMBL/GenBank/DDBJ databases">
        <authorList>
            <person name="Cucini C."/>
            <person name="Frati F."/>
        </authorList>
    </citation>
    <scope>NUCLEOTIDE SEQUENCE [LARGE SCALE GENOMIC DNA]</scope>
</reference>
<dbReference type="EMBL" id="CAXLJM020000046">
    <property type="protein sequence ID" value="CAL8111445.1"/>
    <property type="molecule type" value="Genomic_DNA"/>
</dbReference>
<keyword evidence="15" id="KW-1185">Reference proteome</keyword>
<dbReference type="InterPro" id="IPR036396">
    <property type="entry name" value="Cyt_P450_sf"/>
</dbReference>
<keyword evidence="7" id="KW-0256">Endoplasmic reticulum</keyword>
<evidence type="ECO:0008006" key="16">
    <source>
        <dbReference type="Google" id="ProtNLM"/>
    </source>
</evidence>
<dbReference type="Pfam" id="PF00067">
    <property type="entry name" value="p450"/>
    <property type="match status" value="1"/>
</dbReference>
<dbReference type="PANTHER" id="PTHR24291:SF189">
    <property type="entry name" value="CYTOCHROME P450 4C3-RELATED"/>
    <property type="match status" value="1"/>
</dbReference>
<feature type="transmembrane region" description="Helical" evidence="13">
    <location>
        <begin position="15"/>
        <end position="34"/>
    </location>
</feature>
<dbReference type="Proteomes" id="UP001642540">
    <property type="component" value="Unassembled WGS sequence"/>
</dbReference>
<evidence type="ECO:0000256" key="8">
    <source>
        <dbReference type="ARBA" id="ARBA00022848"/>
    </source>
</evidence>
<evidence type="ECO:0000256" key="4">
    <source>
        <dbReference type="ARBA" id="ARBA00010617"/>
    </source>
</evidence>
<keyword evidence="10" id="KW-0408">Iron</keyword>
<evidence type="ECO:0000256" key="5">
    <source>
        <dbReference type="ARBA" id="ARBA00022617"/>
    </source>
</evidence>
<dbReference type="InterPro" id="IPR001128">
    <property type="entry name" value="Cyt_P450"/>
</dbReference>
<evidence type="ECO:0000256" key="3">
    <source>
        <dbReference type="ARBA" id="ARBA00004586"/>
    </source>
</evidence>
<evidence type="ECO:0000256" key="13">
    <source>
        <dbReference type="SAM" id="Phobius"/>
    </source>
</evidence>
<evidence type="ECO:0000256" key="6">
    <source>
        <dbReference type="ARBA" id="ARBA00022723"/>
    </source>
</evidence>
<evidence type="ECO:0000256" key="10">
    <source>
        <dbReference type="ARBA" id="ARBA00023004"/>
    </source>
</evidence>
<comment type="similarity">
    <text evidence="4">Belongs to the cytochrome P450 family.</text>
</comment>
<name>A0ABP1QXG2_9HEXA</name>
<keyword evidence="5" id="KW-0349">Heme</keyword>
<keyword evidence="11" id="KW-0503">Monooxygenase</keyword>
<sequence length="540" mass="62722">METSILLLYPTSVKVILSELLLVFTVFLSVLKLLQVFGKSRKSKEWDKFDGQNEDPYKAYKSLPGPRPFPIRLIGNILMLVSKTGALDKFLELAKKYGPCYRLVFFGEDYVVLNTPSAAQAIMLSTDPGHFRRGALQERLWPESMEGLLIYTGEKWKARRKILTRPFLYKALQLHNPCFYKQCGRMIKELDEHFSDGNIHVVDDLLKQCIFKMSSEILMGVDLSETEDGEIFCESLETFMSKSFDRIFRPWLFIKWIWHISSHYRETQQAMRRMEKVTQKVFAKYLEKMKQESAMISTVDSENNLVEEVPNDLSYTMTEVMLRHGLTEKQILDEIVTMLLVANDTTAVAMEYALFMIACHPEHQEICRQEVDAVFDDPSKNKNGVLDFEALKDLKYLERCIQESQRMHPLGSTMRTLDTPLRINEELVIPPNVSVFVLAHVLHHNPDYFPNPQKFDPDRFLPEQVRERHPYAYIPFTAGPRVCLGMKLALLELKVMVATILRNFEITTVDKREDVKAVMDGIVKPAKPIRFIFKKRYHVI</sequence>
<dbReference type="InterPro" id="IPR002401">
    <property type="entry name" value="Cyt_P450_E_grp-I"/>
</dbReference>
<keyword evidence="8" id="KW-0492">Microsome</keyword>
<keyword evidence="13" id="KW-0812">Transmembrane</keyword>
<evidence type="ECO:0000313" key="15">
    <source>
        <dbReference type="Proteomes" id="UP001642540"/>
    </source>
</evidence>
<evidence type="ECO:0000256" key="7">
    <source>
        <dbReference type="ARBA" id="ARBA00022824"/>
    </source>
</evidence>
<keyword evidence="12 13" id="KW-0472">Membrane</keyword>
<dbReference type="PANTHER" id="PTHR24291">
    <property type="entry name" value="CYTOCHROME P450 FAMILY 4"/>
    <property type="match status" value="1"/>
</dbReference>
<keyword evidence="13" id="KW-1133">Transmembrane helix</keyword>
<keyword evidence="6" id="KW-0479">Metal-binding</keyword>
<evidence type="ECO:0000256" key="2">
    <source>
        <dbReference type="ARBA" id="ARBA00004524"/>
    </source>
</evidence>
<comment type="caution">
    <text evidence="14">The sequence shown here is derived from an EMBL/GenBank/DDBJ whole genome shotgun (WGS) entry which is preliminary data.</text>
</comment>
<comment type="cofactor">
    <cofactor evidence="1">
        <name>heme</name>
        <dbReference type="ChEBI" id="CHEBI:30413"/>
    </cofactor>
</comment>
<accession>A0ABP1QXG2</accession>
<dbReference type="SUPFAM" id="SSF48264">
    <property type="entry name" value="Cytochrome P450"/>
    <property type="match status" value="1"/>
</dbReference>
<evidence type="ECO:0000313" key="14">
    <source>
        <dbReference type="EMBL" id="CAL8111445.1"/>
    </source>
</evidence>
<gene>
    <name evidence="14" type="ORF">ODALV1_LOCUS15043</name>
</gene>